<dbReference type="AlphaFoldDB" id="A0A9N8VK23"/>
<evidence type="ECO:0000313" key="1">
    <source>
        <dbReference type="EMBL" id="CAG8457483.1"/>
    </source>
</evidence>
<gene>
    <name evidence="1" type="ORF">RFULGI_LOCUS529</name>
</gene>
<sequence length="58" mass="6642">MTPSVESFEESTNRIPVYHFAKTHSDVLSWEGFVESVQAFVNAVFAFFYANSHLLNSR</sequence>
<name>A0A9N8VK23_9GLOM</name>
<dbReference type="EMBL" id="CAJVPZ010000215">
    <property type="protein sequence ID" value="CAG8457483.1"/>
    <property type="molecule type" value="Genomic_DNA"/>
</dbReference>
<proteinExistence type="predicted"/>
<dbReference type="Proteomes" id="UP000789396">
    <property type="component" value="Unassembled WGS sequence"/>
</dbReference>
<dbReference type="OrthoDB" id="411535at2759"/>
<keyword evidence="2" id="KW-1185">Reference proteome</keyword>
<accession>A0A9N8VK23</accession>
<protein>
    <submittedName>
        <fullName evidence="1">6582_t:CDS:1</fullName>
    </submittedName>
</protein>
<reference evidence="1" key="1">
    <citation type="submission" date="2021-06" db="EMBL/GenBank/DDBJ databases">
        <authorList>
            <person name="Kallberg Y."/>
            <person name="Tangrot J."/>
            <person name="Rosling A."/>
        </authorList>
    </citation>
    <scope>NUCLEOTIDE SEQUENCE</scope>
    <source>
        <strain evidence="1">IN212</strain>
    </source>
</reference>
<comment type="caution">
    <text evidence="1">The sequence shown here is derived from an EMBL/GenBank/DDBJ whole genome shotgun (WGS) entry which is preliminary data.</text>
</comment>
<organism evidence="1 2">
    <name type="scientific">Racocetra fulgida</name>
    <dbReference type="NCBI Taxonomy" id="60492"/>
    <lineage>
        <taxon>Eukaryota</taxon>
        <taxon>Fungi</taxon>
        <taxon>Fungi incertae sedis</taxon>
        <taxon>Mucoromycota</taxon>
        <taxon>Glomeromycotina</taxon>
        <taxon>Glomeromycetes</taxon>
        <taxon>Diversisporales</taxon>
        <taxon>Gigasporaceae</taxon>
        <taxon>Racocetra</taxon>
    </lineage>
</organism>
<evidence type="ECO:0000313" key="2">
    <source>
        <dbReference type="Proteomes" id="UP000789396"/>
    </source>
</evidence>